<dbReference type="InterPro" id="IPR027444">
    <property type="entry name" value="H-NS_C_dom"/>
</dbReference>
<dbReference type="RefSeq" id="WP_189497972.1">
    <property type="nucleotide sequence ID" value="NZ_BMZT01000008.1"/>
</dbReference>
<name>A0ABV6SVQ2_9GAMM</name>
<evidence type="ECO:0000259" key="6">
    <source>
        <dbReference type="SMART" id="SM00528"/>
    </source>
</evidence>
<dbReference type="PANTHER" id="PTHR38097">
    <property type="match status" value="1"/>
</dbReference>
<feature type="compositionally biased region" description="Basic residues" evidence="5">
    <location>
        <begin position="63"/>
        <end position="77"/>
    </location>
</feature>
<dbReference type="Gene3D" id="4.10.430.10">
    <property type="entry name" value="Histone-like protein H-NS, C-terminal domain"/>
    <property type="match status" value="1"/>
</dbReference>
<evidence type="ECO:0000256" key="4">
    <source>
        <dbReference type="ARBA" id="ARBA00023125"/>
    </source>
</evidence>
<dbReference type="InterPro" id="IPR037150">
    <property type="entry name" value="H-NS_C_dom_sf"/>
</dbReference>
<sequence length="141" mass="16029">MTNIENLSLSEIESLLLAAEKRKAFLSRRRPPSVVRNELIALADSYGYAISEVFDVSHAPRAVAKRTRTQKQRKAPPKYRDPENRRNTWSGRGRVPRWLADKVRHGARIADYLIPGLARPTVKNVRSIGRRTVYKAEAHSG</sequence>
<feature type="domain" description="DNA-binding protein H-NS-like C-terminal" evidence="6">
    <location>
        <begin position="69"/>
        <end position="114"/>
    </location>
</feature>
<dbReference type="SMART" id="SM00528">
    <property type="entry name" value="HNS"/>
    <property type="match status" value="1"/>
</dbReference>
<protein>
    <submittedName>
        <fullName evidence="7">H-NS family nucleoid-associated regulatory protein</fullName>
    </submittedName>
</protein>
<dbReference type="Proteomes" id="UP001589898">
    <property type="component" value="Unassembled WGS sequence"/>
</dbReference>
<comment type="similarity">
    <text evidence="2">Belongs to the histone-like protein H-NS family.</text>
</comment>
<comment type="caution">
    <text evidence="7">The sequence shown here is derived from an EMBL/GenBank/DDBJ whole genome shotgun (WGS) entry which is preliminary data.</text>
</comment>
<dbReference type="EMBL" id="JBHLTF010000028">
    <property type="protein sequence ID" value="MFC0717518.1"/>
    <property type="molecule type" value="Genomic_DNA"/>
</dbReference>
<dbReference type="SUPFAM" id="SSF81273">
    <property type="entry name" value="H-NS histone-like proteins"/>
    <property type="match status" value="1"/>
</dbReference>
<evidence type="ECO:0000256" key="5">
    <source>
        <dbReference type="SAM" id="MobiDB-lite"/>
    </source>
</evidence>
<keyword evidence="8" id="KW-1185">Reference proteome</keyword>
<evidence type="ECO:0000256" key="1">
    <source>
        <dbReference type="ARBA" id="ARBA00004453"/>
    </source>
</evidence>
<gene>
    <name evidence="7" type="ORF">ACFFFU_07115</name>
</gene>
<organism evidence="7 8">
    <name type="scientific">Luteimonas padinae</name>
    <dbReference type="NCBI Taxonomy" id="1714359"/>
    <lineage>
        <taxon>Bacteria</taxon>
        <taxon>Pseudomonadati</taxon>
        <taxon>Pseudomonadota</taxon>
        <taxon>Gammaproteobacteria</taxon>
        <taxon>Lysobacterales</taxon>
        <taxon>Lysobacteraceae</taxon>
        <taxon>Luteimonas</taxon>
    </lineage>
</organism>
<keyword evidence="3" id="KW-0963">Cytoplasm</keyword>
<reference evidence="7 8" key="1">
    <citation type="submission" date="2024-09" db="EMBL/GenBank/DDBJ databases">
        <authorList>
            <person name="Sun Q."/>
            <person name="Mori K."/>
        </authorList>
    </citation>
    <scope>NUCLEOTIDE SEQUENCE [LARGE SCALE GENOMIC DNA]</scope>
    <source>
        <strain evidence="7 8">KCTC 52403</strain>
    </source>
</reference>
<proteinExistence type="inferred from homology"/>
<dbReference type="Pfam" id="PF00816">
    <property type="entry name" value="Histone_HNS"/>
    <property type="match status" value="1"/>
</dbReference>
<dbReference type="PANTHER" id="PTHR38097:SF2">
    <property type="entry name" value="DNA-BINDING PROTEIN STPA"/>
    <property type="match status" value="1"/>
</dbReference>
<evidence type="ECO:0000256" key="3">
    <source>
        <dbReference type="ARBA" id="ARBA00022490"/>
    </source>
</evidence>
<evidence type="ECO:0000256" key="2">
    <source>
        <dbReference type="ARBA" id="ARBA00010610"/>
    </source>
</evidence>
<keyword evidence="4" id="KW-0238">DNA-binding</keyword>
<evidence type="ECO:0000313" key="7">
    <source>
        <dbReference type="EMBL" id="MFC0717518.1"/>
    </source>
</evidence>
<accession>A0ABV6SVQ2</accession>
<evidence type="ECO:0000313" key="8">
    <source>
        <dbReference type="Proteomes" id="UP001589898"/>
    </source>
</evidence>
<feature type="region of interest" description="Disordered" evidence="5">
    <location>
        <begin position="61"/>
        <end position="91"/>
    </location>
</feature>
<comment type="subcellular location">
    <subcellularLocation>
        <location evidence="1">Cytoplasm</location>
        <location evidence="1">Nucleoid</location>
    </subcellularLocation>
</comment>